<gene>
    <name evidence="2" type="ORF">ACFOEK_05915</name>
</gene>
<organism evidence="2 3">
    <name type="scientific">Litoribrevibacter euphylliae</name>
    <dbReference type="NCBI Taxonomy" id="1834034"/>
    <lineage>
        <taxon>Bacteria</taxon>
        <taxon>Pseudomonadati</taxon>
        <taxon>Pseudomonadota</taxon>
        <taxon>Gammaproteobacteria</taxon>
        <taxon>Oceanospirillales</taxon>
        <taxon>Oceanospirillaceae</taxon>
        <taxon>Litoribrevibacter</taxon>
    </lineage>
</organism>
<dbReference type="PANTHER" id="PTHR43319">
    <property type="entry name" value="BETA-LACTAMASE-RELATED"/>
    <property type="match status" value="1"/>
</dbReference>
<evidence type="ECO:0000259" key="1">
    <source>
        <dbReference type="Pfam" id="PF00144"/>
    </source>
</evidence>
<dbReference type="SUPFAM" id="SSF56601">
    <property type="entry name" value="beta-lactamase/transpeptidase-like"/>
    <property type="match status" value="1"/>
</dbReference>
<dbReference type="Proteomes" id="UP001595476">
    <property type="component" value="Unassembled WGS sequence"/>
</dbReference>
<sequence>MSMVNGFVVPEFYLVREAFEQLLMSDDSRGASLAIVHKGELVVDLWGGIADADEQQGWQQETIANAFSCTKGIAAICVLRAVEQGRFSLNDRIVDYWPEFAQEGKSHLKISDILSHKTGVSAIDAMVQAEHLYDWDYMCHAVAEQASWWPYGQHGYCPLTFGWMIGEVFRKATGMTMGQYLQEEIVQPMGLDCFIGTPESEFSRCAKIERGRPVKGDPMVDSLFKEIMKNPTGVSSKAFANPPSAQRGTNSKAWRTMELPSANGHTNGRALAKLYGALANGGSLNGYRLLKPETLPLCWTETAKGYDPVLHTDTRFSNGFMMSQRSRLAEFGGSRSFGHPGAGGSIGFADPDQQLGFGYIHNYMGPYILVDPRAEKLINATYECLTS</sequence>
<proteinExistence type="predicted"/>
<accession>A0ABV7HG87</accession>
<evidence type="ECO:0000313" key="2">
    <source>
        <dbReference type="EMBL" id="MFC3150551.1"/>
    </source>
</evidence>
<feature type="domain" description="Beta-lactamase-related" evidence="1">
    <location>
        <begin position="16"/>
        <end position="368"/>
    </location>
</feature>
<dbReference type="Pfam" id="PF00144">
    <property type="entry name" value="Beta-lactamase"/>
    <property type="match status" value="1"/>
</dbReference>
<dbReference type="InterPro" id="IPR001466">
    <property type="entry name" value="Beta-lactam-related"/>
</dbReference>
<dbReference type="InterPro" id="IPR052907">
    <property type="entry name" value="Beta-lactamase/esterase"/>
</dbReference>
<keyword evidence="3" id="KW-1185">Reference proteome</keyword>
<evidence type="ECO:0000313" key="3">
    <source>
        <dbReference type="Proteomes" id="UP001595476"/>
    </source>
</evidence>
<dbReference type="InterPro" id="IPR012338">
    <property type="entry name" value="Beta-lactam/transpept-like"/>
</dbReference>
<protein>
    <submittedName>
        <fullName evidence="2">Serine hydrolase domain-containing protein</fullName>
    </submittedName>
</protein>
<name>A0ABV7HG87_9GAMM</name>
<dbReference type="Gene3D" id="3.40.710.10">
    <property type="entry name" value="DD-peptidase/beta-lactamase superfamily"/>
    <property type="match status" value="1"/>
</dbReference>
<keyword evidence="2" id="KW-0378">Hydrolase</keyword>
<dbReference type="PANTHER" id="PTHR43319:SF3">
    <property type="entry name" value="BETA-LACTAMASE-RELATED DOMAIN-CONTAINING PROTEIN"/>
    <property type="match status" value="1"/>
</dbReference>
<comment type="caution">
    <text evidence="2">The sequence shown here is derived from an EMBL/GenBank/DDBJ whole genome shotgun (WGS) entry which is preliminary data.</text>
</comment>
<dbReference type="RefSeq" id="WP_386717548.1">
    <property type="nucleotide sequence ID" value="NZ_JBHRSZ010000002.1"/>
</dbReference>
<dbReference type="EMBL" id="JBHRSZ010000002">
    <property type="protein sequence ID" value="MFC3150551.1"/>
    <property type="molecule type" value="Genomic_DNA"/>
</dbReference>
<reference evidence="3" key="1">
    <citation type="journal article" date="2019" name="Int. J. Syst. Evol. Microbiol.">
        <title>The Global Catalogue of Microorganisms (GCM) 10K type strain sequencing project: providing services to taxonomists for standard genome sequencing and annotation.</title>
        <authorList>
            <consortium name="The Broad Institute Genomics Platform"/>
            <consortium name="The Broad Institute Genome Sequencing Center for Infectious Disease"/>
            <person name="Wu L."/>
            <person name="Ma J."/>
        </authorList>
    </citation>
    <scope>NUCLEOTIDE SEQUENCE [LARGE SCALE GENOMIC DNA]</scope>
    <source>
        <strain evidence="3">KCTC 52438</strain>
    </source>
</reference>
<dbReference type="GO" id="GO:0016787">
    <property type="term" value="F:hydrolase activity"/>
    <property type="evidence" value="ECO:0007669"/>
    <property type="project" value="UniProtKB-KW"/>
</dbReference>